<dbReference type="InterPro" id="IPR008754">
    <property type="entry name" value="Peptidase_M43"/>
</dbReference>
<protein>
    <submittedName>
        <fullName evidence="11">Zinc-dependent metalloprotease</fullName>
    </submittedName>
</protein>
<dbReference type="NCBIfam" id="TIGR04183">
    <property type="entry name" value="Por_Secre_tail"/>
    <property type="match status" value="1"/>
</dbReference>
<dbReference type="Pfam" id="PF05572">
    <property type="entry name" value="Peptidase_M43"/>
    <property type="match status" value="1"/>
</dbReference>
<evidence type="ECO:0000256" key="2">
    <source>
        <dbReference type="ARBA" id="ARBA00022670"/>
    </source>
</evidence>
<feature type="domain" description="Peptidase M43 pregnancy-associated plasma-A" evidence="9">
    <location>
        <begin position="122"/>
        <end position="289"/>
    </location>
</feature>
<dbReference type="Proteomes" id="UP001597510">
    <property type="component" value="Unassembled WGS sequence"/>
</dbReference>
<comment type="similarity">
    <text evidence="1">Belongs to the peptidase M43B family.</text>
</comment>
<proteinExistence type="inferred from homology"/>
<feature type="domain" description="Secretion system C-terminal sorting" evidence="10">
    <location>
        <begin position="761"/>
        <end position="836"/>
    </location>
</feature>
<sequence length="838" mass="92142">MLLLLGQGENLFAQWNCGMPTPSEQQRKSLLTQYQQFIQQKSSGKVRLTNYRVAVKINIISGVNTPAAAILNETDIREIIAHANTYLQNINVELYLLNNQVYSIKEDKYFEFKINDEPELRRKYDVQNAINIYFAKNISLNDLTILGGYATLPSLSANSNRVFYSYFEHSESDLQNLKNKTFLHELGHYFGLLHTFQDSNSPDVSQRELVTRGTGSNCNLMGDQLCDTPADPFERLPLSSAFKCTDISPTEIVDANGERFSPPANNIMAYYQGCGNVFTEQQYLKMQASFSIRFSPSAEYEIAGQGTANFVSIKNLNKSVYCVGDSVQISYGLDGQFEDNNQIYVELSDNSGKNYSLIESIRRGSRVIIKLPYDLPAGENYRVRLNTTRPETFSPVSENFTIRSFPTAAISSSQTAINAGETVNLTVSLNGSGPWSFDLSDGTSVVDTRQNTHNFSKTLNVTTVFAVSSVQNICGVGAKTDGVLINVAQPQISAAGLATTTICQGQTVRLSINVAGSLSFDTPLVIQISDATGQNYVDLPTQVSLFNISAQIPSDFSTGTGYRLRVIARNSSLFSAAIGPLTIVSPPTPPIVNPELNLCQYVTAEGLKASGTNIKWYLEEYDLRSYETLIPLTSQQGAFKYYATQTDNFGCESNKARIDVNVRASPTATLSGDNTILLGDSTSLNVNITGGFPASITLSDGKIFNIVTNPFRLRVKPVQTTTYMLTEVKNTCGTGSVTGSARIIILEPLATEEVVQDDVRIFPNPASEQLSVEFLSPQPTTPVISLIDLTGKVLQKNTLKVSEGQQELIDLKPYASGTYILQIQLGEKRIKRKLMINK</sequence>
<keyword evidence="2" id="KW-0645">Protease</keyword>
<evidence type="ECO:0000256" key="5">
    <source>
        <dbReference type="ARBA" id="ARBA00022801"/>
    </source>
</evidence>
<evidence type="ECO:0000259" key="10">
    <source>
        <dbReference type="Pfam" id="PF18962"/>
    </source>
</evidence>
<dbReference type="Pfam" id="PF18962">
    <property type="entry name" value="Por_Secre_tail"/>
    <property type="match status" value="1"/>
</dbReference>
<dbReference type="PANTHER" id="PTHR47466:SF1">
    <property type="entry name" value="METALLOPROTEASE MEP1 (AFU_ORTHOLOGUE AFUA_1G07730)-RELATED"/>
    <property type="match status" value="1"/>
</dbReference>
<keyword evidence="7 11" id="KW-0482">Metalloprotease</keyword>
<keyword evidence="3" id="KW-0479">Metal-binding</keyword>
<evidence type="ECO:0000313" key="12">
    <source>
        <dbReference type="Proteomes" id="UP001597510"/>
    </source>
</evidence>
<dbReference type="InterPro" id="IPR026444">
    <property type="entry name" value="Secre_tail"/>
</dbReference>
<accession>A0ABW5JAF0</accession>
<keyword evidence="12" id="KW-1185">Reference proteome</keyword>
<dbReference type="SUPFAM" id="SSF55486">
    <property type="entry name" value="Metalloproteases ('zincins'), catalytic domain"/>
    <property type="match status" value="1"/>
</dbReference>
<evidence type="ECO:0000259" key="9">
    <source>
        <dbReference type="Pfam" id="PF05572"/>
    </source>
</evidence>
<dbReference type="PANTHER" id="PTHR47466">
    <property type="match status" value="1"/>
</dbReference>
<organism evidence="11 12">
    <name type="scientific">Emticicia soli</name>
    <dbReference type="NCBI Taxonomy" id="2027878"/>
    <lineage>
        <taxon>Bacteria</taxon>
        <taxon>Pseudomonadati</taxon>
        <taxon>Bacteroidota</taxon>
        <taxon>Cytophagia</taxon>
        <taxon>Cytophagales</taxon>
        <taxon>Leadbetterellaceae</taxon>
        <taxon>Emticicia</taxon>
    </lineage>
</organism>
<evidence type="ECO:0000256" key="3">
    <source>
        <dbReference type="ARBA" id="ARBA00022723"/>
    </source>
</evidence>
<dbReference type="RefSeq" id="WP_340240516.1">
    <property type="nucleotide sequence ID" value="NZ_JBBEWC010000021.1"/>
</dbReference>
<dbReference type="GO" id="GO:0008237">
    <property type="term" value="F:metallopeptidase activity"/>
    <property type="evidence" value="ECO:0007669"/>
    <property type="project" value="UniProtKB-KW"/>
</dbReference>
<comment type="caution">
    <text evidence="11">The sequence shown here is derived from an EMBL/GenBank/DDBJ whole genome shotgun (WGS) entry which is preliminary data.</text>
</comment>
<evidence type="ECO:0000256" key="8">
    <source>
        <dbReference type="ARBA" id="ARBA00023157"/>
    </source>
</evidence>
<dbReference type="InterPro" id="IPR024079">
    <property type="entry name" value="MetalloPept_cat_dom_sf"/>
</dbReference>
<evidence type="ECO:0000256" key="1">
    <source>
        <dbReference type="ARBA" id="ARBA00008721"/>
    </source>
</evidence>
<keyword evidence="5" id="KW-0378">Hydrolase</keyword>
<reference evidence="12" key="1">
    <citation type="journal article" date="2019" name="Int. J. Syst. Evol. Microbiol.">
        <title>The Global Catalogue of Microorganisms (GCM) 10K type strain sequencing project: providing services to taxonomists for standard genome sequencing and annotation.</title>
        <authorList>
            <consortium name="The Broad Institute Genomics Platform"/>
            <consortium name="The Broad Institute Genome Sequencing Center for Infectious Disease"/>
            <person name="Wu L."/>
            <person name="Ma J."/>
        </authorList>
    </citation>
    <scope>NUCLEOTIDE SEQUENCE [LARGE SCALE GENOMIC DNA]</scope>
    <source>
        <strain evidence="12">KCTC 52344</strain>
    </source>
</reference>
<name>A0ABW5JAF0_9BACT</name>
<dbReference type="EMBL" id="JBHULC010000014">
    <property type="protein sequence ID" value="MFD2522169.1"/>
    <property type="molecule type" value="Genomic_DNA"/>
</dbReference>
<gene>
    <name evidence="11" type="ORF">ACFSR2_14810</name>
</gene>
<evidence type="ECO:0000256" key="7">
    <source>
        <dbReference type="ARBA" id="ARBA00023049"/>
    </source>
</evidence>
<keyword evidence="8" id="KW-1015">Disulfide bond</keyword>
<evidence type="ECO:0000256" key="6">
    <source>
        <dbReference type="ARBA" id="ARBA00022833"/>
    </source>
</evidence>
<evidence type="ECO:0000313" key="11">
    <source>
        <dbReference type="EMBL" id="MFD2522169.1"/>
    </source>
</evidence>
<keyword evidence="6" id="KW-0862">Zinc</keyword>
<evidence type="ECO:0000256" key="4">
    <source>
        <dbReference type="ARBA" id="ARBA00022729"/>
    </source>
</evidence>
<dbReference type="Gene3D" id="3.40.390.10">
    <property type="entry name" value="Collagenase (Catalytic Domain)"/>
    <property type="match status" value="1"/>
</dbReference>
<keyword evidence="4" id="KW-0732">Signal</keyword>